<name>A0AAD9QKJ1_ACRCE</name>
<dbReference type="SUPFAM" id="SSF57667">
    <property type="entry name" value="beta-beta-alpha zinc fingers"/>
    <property type="match status" value="2"/>
</dbReference>
<evidence type="ECO:0000256" key="1">
    <source>
        <dbReference type="ARBA" id="ARBA00022723"/>
    </source>
</evidence>
<reference evidence="7" key="1">
    <citation type="journal article" date="2023" name="G3 (Bethesda)">
        <title>Whole genome assembly and annotation of the endangered Caribbean coral Acropora cervicornis.</title>
        <authorList>
            <person name="Selwyn J.D."/>
            <person name="Vollmer S.V."/>
        </authorList>
    </citation>
    <scope>NUCLEOTIDE SEQUENCE</scope>
    <source>
        <strain evidence="7">K2</strain>
    </source>
</reference>
<dbReference type="GO" id="GO:0008270">
    <property type="term" value="F:zinc ion binding"/>
    <property type="evidence" value="ECO:0007669"/>
    <property type="project" value="UniProtKB-KW"/>
</dbReference>
<reference evidence="7" key="2">
    <citation type="journal article" date="2023" name="Science">
        <title>Genomic signatures of disease resistance in endangered staghorn corals.</title>
        <authorList>
            <person name="Vollmer S.V."/>
            <person name="Selwyn J.D."/>
            <person name="Despard B.A."/>
            <person name="Roesel C.L."/>
        </authorList>
    </citation>
    <scope>NUCLEOTIDE SEQUENCE</scope>
    <source>
        <strain evidence="7">K2</strain>
    </source>
</reference>
<gene>
    <name evidence="7" type="ORF">P5673_013385</name>
</gene>
<organism evidence="7 8">
    <name type="scientific">Acropora cervicornis</name>
    <name type="common">Staghorn coral</name>
    <dbReference type="NCBI Taxonomy" id="6130"/>
    <lineage>
        <taxon>Eukaryota</taxon>
        <taxon>Metazoa</taxon>
        <taxon>Cnidaria</taxon>
        <taxon>Anthozoa</taxon>
        <taxon>Hexacorallia</taxon>
        <taxon>Scleractinia</taxon>
        <taxon>Astrocoeniina</taxon>
        <taxon>Acroporidae</taxon>
        <taxon>Acropora</taxon>
    </lineage>
</organism>
<sequence>RPCVCPHEGCKKSFVRCFHLKRHLLSHEGEKQFKCHQCDLSFLTKHNYKRHQQCAHDRPFKCPFEGCNVEFMRCNKLKLHQFVHTSEKPFRCTERGCQASFDAPRKLKRHQKRHDEGADQYFPRCRDDRFAHKWLRKHISSHNCALFCEA</sequence>
<keyword evidence="2" id="KW-0677">Repeat</keyword>
<keyword evidence="3 5" id="KW-0863">Zinc-finger</keyword>
<dbReference type="PROSITE" id="PS00028">
    <property type="entry name" value="ZINC_FINGER_C2H2_1"/>
    <property type="match status" value="4"/>
</dbReference>
<evidence type="ECO:0000259" key="6">
    <source>
        <dbReference type="PROSITE" id="PS50157"/>
    </source>
</evidence>
<proteinExistence type="predicted"/>
<evidence type="ECO:0000256" key="3">
    <source>
        <dbReference type="ARBA" id="ARBA00022771"/>
    </source>
</evidence>
<dbReference type="PANTHER" id="PTHR14003:SF19">
    <property type="entry name" value="YY2 TRANSCRIPTION FACTOR"/>
    <property type="match status" value="1"/>
</dbReference>
<dbReference type="Gene3D" id="3.30.160.60">
    <property type="entry name" value="Classic Zinc Finger"/>
    <property type="match status" value="4"/>
</dbReference>
<dbReference type="GO" id="GO:0000785">
    <property type="term" value="C:chromatin"/>
    <property type="evidence" value="ECO:0007669"/>
    <property type="project" value="TreeGrafter"/>
</dbReference>
<keyword evidence="8" id="KW-1185">Reference proteome</keyword>
<dbReference type="FunFam" id="3.30.160.60:FF:000125">
    <property type="entry name" value="Putative zinc finger protein 143"/>
    <property type="match status" value="1"/>
</dbReference>
<evidence type="ECO:0000313" key="8">
    <source>
        <dbReference type="Proteomes" id="UP001249851"/>
    </source>
</evidence>
<dbReference type="GO" id="GO:0000981">
    <property type="term" value="F:DNA-binding transcription factor activity, RNA polymerase II-specific"/>
    <property type="evidence" value="ECO:0007669"/>
    <property type="project" value="TreeGrafter"/>
</dbReference>
<dbReference type="InterPro" id="IPR036236">
    <property type="entry name" value="Znf_C2H2_sf"/>
</dbReference>
<dbReference type="PANTHER" id="PTHR14003">
    <property type="entry name" value="TRANSCRIPTIONAL REPRESSOR PROTEIN YY"/>
    <property type="match status" value="1"/>
</dbReference>
<dbReference type="InterPro" id="IPR013087">
    <property type="entry name" value="Znf_C2H2_type"/>
</dbReference>
<protein>
    <submittedName>
        <fullName evidence="7">Transcription factor IIIA</fullName>
    </submittedName>
</protein>
<feature type="domain" description="C2H2-type" evidence="6">
    <location>
        <begin position="33"/>
        <end position="56"/>
    </location>
</feature>
<keyword evidence="1" id="KW-0479">Metal-binding</keyword>
<dbReference type="PROSITE" id="PS50157">
    <property type="entry name" value="ZINC_FINGER_C2H2_2"/>
    <property type="match status" value="4"/>
</dbReference>
<dbReference type="AlphaFoldDB" id="A0AAD9QKJ1"/>
<dbReference type="EMBL" id="JARQWQ010000026">
    <property type="protein sequence ID" value="KAK2563053.1"/>
    <property type="molecule type" value="Genomic_DNA"/>
</dbReference>
<evidence type="ECO:0000256" key="5">
    <source>
        <dbReference type="PROSITE-ProRule" id="PRU00042"/>
    </source>
</evidence>
<dbReference type="SMART" id="SM00355">
    <property type="entry name" value="ZnF_C2H2"/>
    <property type="match status" value="4"/>
</dbReference>
<accession>A0AAD9QKJ1</accession>
<evidence type="ECO:0000313" key="7">
    <source>
        <dbReference type="EMBL" id="KAK2563053.1"/>
    </source>
</evidence>
<feature type="domain" description="C2H2-type" evidence="6">
    <location>
        <begin position="90"/>
        <end position="114"/>
    </location>
</feature>
<dbReference type="GO" id="GO:0005667">
    <property type="term" value="C:transcription regulator complex"/>
    <property type="evidence" value="ECO:0007669"/>
    <property type="project" value="TreeGrafter"/>
</dbReference>
<feature type="domain" description="C2H2-type" evidence="6">
    <location>
        <begin position="3"/>
        <end position="32"/>
    </location>
</feature>
<evidence type="ECO:0000256" key="4">
    <source>
        <dbReference type="ARBA" id="ARBA00022833"/>
    </source>
</evidence>
<comment type="caution">
    <text evidence="7">The sequence shown here is derived from an EMBL/GenBank/DDBJ whole genome shotgun (WGS) entry which is preliminary data.</text>
</comment>
<dbReference type="Proteomes" id="UP001249851">
    <property type="component" value="Unassembled WGS sequence"/>
</dbReference>
<dbReference type="GO" id="GO:0000978">
    <property type="term" value="F:RNA polymerase II cis-regulatory region sequence-specific DNA binding"/>
    <property type="evidence" value="ECO:0007669"/>
    <property type="project" value="TreeGrafter"/>
</dbReference>
<keyword evidence="4" id="KW-0862">Zinc</keyword>
<dbReference type="GO" id="GO:0031519">
    <property type="term" value="C:PcG protein complex"/>
    <property type="evidence" value="ECO:0007669"/>
    <property type="project" value="TreeGrafter"/>
</dbReference>
<feature type="non-terminal residue" evidence="7">
    <location>
        <position position="1"/>
    </location>
</feature>
<dbReference type="Pfam" id="PF00096">
    <property type="entry name" value="zf-C2H2"/>
    <property type="match status" value="1"/>
</dbReference>
<feature type="domain" description="C2H2-type" evidence="6">
    <location>
        <begin position="60"/>
        <end position="89"/>
    </location>
</feature>
<evidence type="ECO:0000256" key="2">
    <source>
        <dbReference type="ARBA" id="ARBA00022737"/>
    </source>
</evidence>